<proteinExistence type="predicted"/>
<dbReference type="Proteomes" id="UP000321491">
    <property type="component" value="Unassembled WGS sequence"/>
</dbReference>
<gene>
    <name evidence="1" type="ORF">CQU01_10790</name>
</gene>
<comment type="caution">
    <text evidence="1">The sequence shown here is derived from an EMBL/GenBank/DDBJ whole genome shotgun (WGS) entry which is preliminary data.</text>
</comment>
<organism evidence="1 2">
    <name type="scientific">Cerasibacillus quisquiliarum</name>
    <dbReference type="NCBI Taxonomy" id="227865"/>
    <lineage>
        <taxon>Bacteria</taxon>
        <taxon>Bacillati</taxon>
        <taxon>Bacillota</taxon>
        <taxon>Bacilli</taxon>
        <taxon>Bacillales</taxon>
        <taxon>Bacillaceae</taxon>
        <taxon>Cerasibacillus</taxon>
    </lineage>
</organism>
<evidence type="ECO:0000313" key="2">
    <source>
        <dbReference type="Proteomes" id="UP000321491"/>
    </source>
</evidence>
<dbReference type="AlphaFoldDB" id="A0A511UYJ3"/>
<evidence type="ECO:0000313" key="1">
    <source>
        <dbReference type="EMBL" id="GEN30841.1"/>
    </source>
</evidence>
<accession>A0A511UYJ3</accession>
<sequence length="139" mass="16193">MRIFRHIQESAFSDWGKTIGQSLHETDILQIEDQVQQIEQIMNMYGLDIKRLVFTYMKAEKDRNQPPPMDIKNTEQIISIQEIEHITITQVDYKFVGDRSEIWLTIENRKGKDKGDYSSLPLPFASYLARGALSNPSFL</sequence>
<reference evidence="1 2" key="1">
    <citation type="submission" date="2019-07" db="EMBL/GenBank/DDBJ databases">
        <title>Whole genome shotgun sequence of Cerasibacillus quisquiliarum NBRC 102429.</title>
        <authorList>
            <person name="Hosoyama A."/>
            <person name="Uohara A."/>
            <person name="Ohji S."/>
            <person name="Ichikawa N."/>
        </authorList>
    </citation>
    <scope>NUCLEOTIDE SEQUENCE [LARGE SCALE GENOMIC DNA]</scope>
    <source>
        <strain evidence="1 2">NBRC 102429</strain>
    </source>
</reference>
<keyword evidence="2" id="KW-1185">Reference proteome</keyword>
<protein>
    <submittedName>
        <fullName evidence="1">Uncharacterized protein</fullName>
    </submittedName>
</protein>
<dbReference type="EMBL" id="BJXW01000011">
    <property type="protein sequence ID" value="GEN30841.1"/>
    <property type="molecule type" value="Genomic_DNA"/>
</dbReference>
<name>A0A511UYJ3_9BACI</name>